<feature type="domain" description="Agd3 C-terminal" evidence="5">
    <location>
        <begin position="974"/>
        <end position="1042"/>
    </location>
</feature>
<evidence type="ECO:0000256" key="2">
    <source>
        <dbReference type="SAM" id="SignalP"/>
    </source>
</evidence>
<name>A0A9P9KTP4_FUSSL</name>
<keyword evidence="2" id="KW-0732">Signal</keyword>
<protein>
    <recommendedName>
        <fullName evidence="8">Extracellular serine-rich protein</fullName>
    </recommendedName>
</protein>
<dbReference type="InterPro" id="IPR056825">
    <property type="entry name" value="Agd3_C"/>
</dbReference>
<reference evidence="6" key="1">
    <citation type="journal article" date="2021" name="Nat. Commun.">
        <title>Genetic determinants of endophytism in the Arabidopsis root mycobiome.</title>
        <authorList>
            <person name="Mesny F."/>
            <person name="Miyauchi S."/>
            <person name="Thiergart T."/>
            <person name="Pickel B."/>
            <person name="Atanasova L."/>
            <person name="Karlsson M."/>
            <person name="Huettel B."/>
            <person name="Barry K.W."/>
            <person name="Haridas S."/>
            <person name="Chen C."/>
            <person name="Bauer D."/>
            <person name="Andreopoulos W."/>
            <person name="Pangilinan J."/>
            <person name="LaButti K."/>
            <person name="Riley R."/>
            <person name="Lipzen A."/>
            <person name="Clum A."/>
            <person name="Drula E."/>
            <person name="Henrissat B."/>
            <person name="Kohler A."/>
            <person name="Grigoriev I.V."/>
            <person name="Martin F.M."/>
            <person name="Hacquard S."/>
        </authorList>
    </citation>
    <scope>NUCLEOTIDE SEQUENCE</scope>
    <source>
        <strain evidence="6">FSSC 5 MPI-SDFR-AT-0091</strain>
    </source>
</reference>
<sequence>MRLSYSLLGAIALAGTHASPCIPGDSVTVSISTTTVTETVGTTTSEAASSSGKSDAVSSSVSGSVSDVSVSFSRSSTESASTTDDDSKSKTETATSATSGSDASVTTESASTVTSTEGSTESSTGSTGSQDTASTATTATSDDSKESSTVSTNSHDTTLTSKSDDASTTTTSDASSQTTDVSKTSSDISSQTTSDASQTSSDASKTTSDASSQTTTGTSETTTGTSSQITGTSSQTTSDASQTSSGASSQTTSDASKTTSDASQTTSGTSSQSTTGTSSESTTGTSSEATTGTSSQTTSEASKTTSATESTSTSAADSTTESATTSNSLSARSVSVSSSTETTSASLTTSSASVTSAASSTTSDSTSSSTSSSQLPVGTVDSTILIFAKDEYAASSAGWGFEGYGIPFEKVLVPQTGFELPTLNSSSSKGNYGGIVVVDSVSYEYSDGWRSAISTEQWEKIYEYQINFKVRLVRINEYPGPNFGTTASGAGCCAEGVDQLISLTDTSDFPTANLKTNAGLSTKGIWHYPATITDSNTKQIAKFGPGGNYAEDTVAGVINTFEGREQFVWFIGWAADWSQTTNFLQHAHIHWITRGVFLGKRKVHLSTQVDDVQLATGLYFPAGEEFKIRTDDLEGHVTWQTSLNARLPAGSDYWLEMAHNGNGDIIASVEQPTGGDLCVPDYAVDYDYPPDTPLEWTKPPGTGEDKWSDEFVYGEYPWSQTCAKLDEFASWFLNSDNLNAFAHLSHTFTHLELNNATYKDAAREIDFNRAWMSQMGIDQAQRYSTNGLVPPAITGLHNADVIKAWLDNEILYVVGDNTRSPLKNPNSKFWPLISTVEGNGYDGLVIVPRFATTIYYNCDTAECTTKEWIDTSGGSGDFTNLLDNARTENTRYLLGLQADPYMFHQANMRQVDMETISIGDQTGKMSLIMSWVETITQELYRLTDWPIVSLKHDDIAQYFLDRKTLDDCKPQLSYGFSDDGKTIESVTVTANGNTCSVPVPVTVPGGASASGGSSSSDTLGSEPTIEWVTLTGSPVTLTLSQPLTV</sequence>
<dbReference type="EMBL" id="JAGTJS010000005">
    <property type="protein sequence ID" value="KAH7268363.1"/>
    <property type="molecule type" value="Genomic_DNA"/>
</dbReference>
<dbReference type="Pfam" id="PF25116">
    <property type="entry name" value="CBM87_Agd3"/>
    <property type="match status" value="1"/>
</dbReference>
<dbReference type="Pfam" id="PF25117">
    <property type="entry name" value="Agd3_C"/>
    <property type="match status" value="1"/>
</dbReference>
<evidence type="ECO:0000313" key="6">
    <source>
        <dbReference type="EMBL" id="KAH7268363.1"/>
    </source>
</evidence>
<dbReference type="InterPro" id="IPR050788">
    <property type="entry name" value="Yeast_SRP1/TIP1_CWP"/>
</dbReference>
<dbReference type="PANTHER" id="PTHR31002">
    <property type="entry name" value="SERIPAUPERIN"/>
    <property type="match status" value="1"/>
</dbReference>
<evidence type="ECO:0000256" key="1">
    <source>
        <dbReference type="SAM" id="MobiDB-lite"/>
    </source>
</evidence>
<dbReference type="PANTHER" id="PTHR31002:SF34">
    <property type="entry name" value="CELL WALL PROTEIN CWP1-RELATED"/>
    <property type="match status" value="1"/>
</dbReference>
<feature type="chain" id="PRO_5040431431" description="Extracellular serine-rich protein" evidence="2">
    <location>
        <begin position="19"/>
        <end position="1045"/>
    </location>
</feature>
<dbReference type="AlphaFoldDB" id="A0A9P9KTP4"/>
<gene>
    <name evidence="6" type="ORF">B0J15DRAFT_578487</name>
</gene>
<proteinExistence type="predicted"/>
<dbReference type="Pfam" id="PF25115">
    <property type="entry name" value="Agd3_CE"/>
    <property type="match status" value="1"/>
</dbReference>
<dbReference type="InterPro" id="IPR056826">
    <property type="entry name" value="Agd3_CE"/>
</dbReference>
<feature type="compositionally biased region" description="Low complexity" evidence="1">
    <location>
        <begin position="156"/>
        <end position="373"/>
    </location>
</feature>
<feature type="compositionally biased region" description="Low complexity" evidence="1">
    <location>
        <begin position="40"/>
        <end position="82"/>
    </location>
</feature>
<dbReference type="OrthoDB" id="2113314at2759"/>
<evidence type="ECO:0000259" key="5">
    <source>
        <dbReference type="Pfam" id="PF25117"/>
    </source>
</evidence>
<dbReference type="InterPro" id="IPR056827">
    <property type="entry name" value="CBM87_Agd3"/>
</dbReference>
<organism evidence="6 7">
    <name type="scientific">Fusarium solani</name>
    <name type="common">Filamentous fungus</name>
    <dbReference type="NCBI Taxonomy" id="169388"/>
    <lineage>
        <taxon>Eukaryota</taxon>
        <taxon>Fungi</taxon>
        <taxon>Dikarya</taxon>
        <taxon>Ascomycota</taxon>
        <taxon>Pezizomycotina</taxon>
        <taxon>Sordariomycetes</taxon>
        <taxon>Hypocreomycetidae</taxon>
        <taxon>Hypocreales</taxon>
        <taxon>Nectriaceae</taxon>
        <taxon>Fusarium</taxon>
        <taxon>Fusarium solani species complex</taxon>
    </lineage>
</organism>
<feature type="domain" description="Agd3 CBM87" evidence="4">
    <location>
        <begin position="380"/>
        <end position="591"/>
    </location>
</feature>
<feature type="domain" description="Agd3 deacetylase" evidence="3">
    <location>
        <begin position="605"/>
        <end position="973"/>
    </location>
</feature>
<comment type="caution">
    <text evidence="6">The sequence shown here is derived from an EMBL/GenBank/DDBJ whole genome shotgun (WGS) entry which is preliminary data.</text>
</comment>
<accession>A0A9P9KTP4</accession>
<feature type="signal peptide" evidence="2">
    <location>
        <begin position="1"/>
        <end position="18"/>
    </location>
</feature>
<evidence type="ECO:0000313" key="7">
    <source>
        <dbReference type="Proteomes" id="UP000736672"/>
    </source>
</evidence>
<feature type="region of interest" description="Disordered" evidence="1">
    <location>
        <begin position="40"/>
        <end position="376"/>
    </location>
</feature>
<dbReference type="Proteomes" id="UP000736672">
    <property type="component" value="Unassembled WGS sequence"/>
</dbReference>
<evidence type="ECO:0000259" key="4">
    <source>
        <dbReference type="Pfam" id="PF25116"/>
    </source>
</evidence>
<evidence type="ECO:0000259" key="3">
    <source>
        <dbReference type="Pfam" id="PF25115"/>
    </source>
</evidence>
<feature type="compositionally biased region" description="Low complexity" evidence="1">
    <location>
        <begin position="92"/>
        <end position="141"/>
    </location>
</feature>
<evidence type="ECO:0008006" key="8">
    <source>
        <dbReference type="Google" id="ProtNLM"/>
    </source>
</evidence>
<keyword evidence="7" id="KW-1185">Reference proteome</keyword>